<evidence type="ECO:0000259" key="9">
    <source>
        <dbReference type="Pfam" id="PF02224"/>
    </source>
</evidence>
<keyword evidence="5 8" id="KW-0067">ATP-binding</keyword>
<dbReference type="PANTHER" id="PTHR21299:SF2">
    <property type="entry name" value="CYTIDYLATE KINASE"/>
    <property type="match status" value="1"/>
</dbReference>
<keyword evidence="4 8" id="KW-0418">Kinase</keyword>
<proteinExistence type="inferred from homology"/>
<comment type="similarity">
    <text evidence="1 8">Belongs to the cytidylate kinase family. Type 1 subfamily.</text>
</comment>
<evidence type="ECO:0000256" key="6">
    <source>
        <dbReference type="ARBA" id="ARBA00047615"/>
    </source>
</evidence>
<reference evidence="10 11" key="1">
    <citation type="submission" date="2019-10" db="EMBL/GenBank/DDBJ databases">
        <title>New species of Slilvanegrellaceae.</title>
        <authorList>
            <person name="Pitt A."/>
            <person name="Hahn M.W."/>
        </authorList>
    </citation>
    <scope>NUCLEOTIDE SEQUENCE [LARGE SCALE GENOMIC DNA]</scope>
    <source>
        <strain evidence="10 11">SP-Ram-0.45-NSY-1</strain>
    </source>
</reference>
<comment type="caution">
    <text evidence="10">The sequence shown here is derived from an EMBL/GenBank/DDBJ whole genome shotgun (WGS) entry which is preliminary data.</text>
</comment>
<evidence type="ECO:0000256" key="1">
    <source>
        <dbReference type="ARBA" id="ARBA00009427"/>
    </source>
</evidence>
<accession>A0A6N6VUC4</accession>
<dbReference type="EMBL" id="WFLM01000003">
    <property type="protein sequence ID" value="KAB8038834.1"/>
    <property type="molecule type" value="Genomic_DNA"/>
</dbReference>
<dbReference type="Gene3D" id="3.40.50.300">
    <property type="entry name" value="P-loop containing nucleotide triphosphate hydrolases"/>
    <property type="match status" value="1"/>
</dbReference>
<evidence type="ECO:0000313" key="10">
    <source>
        <dbReference type="EMBL" id="KAB8038834.1"/>
    </source>
</evidence>
<dbReference type="OrthoDB" id="5292579at2"/>
<dbReference type="RefSeq" id="WP_153420209.1">
    <property type="nucleotide sequence ID" value="NZ_WFLM01000003.1"/>
</dbReference>
<evidence type="ECO:0000313" key="11">
    <source>
        <dbReference type="Proteomes" id="UP000437748"/>
    </source>
</evidence>
<dbReference type="AlphaFoldDB" id="A0A6N6VUC4"/>
<evidence type="ECO:0000256" key="5">
    <source>
        <dbReference type="ARBA" id="ARBA00022840"/>
    </source>
</evidence>
<dbReference type="HAMAP" id="MF_00238">
    <property type="entry name" value="Cytidyl_kinase_type1"/>
    <property type="match status" value="1"/>
</dbReference>
<protein>
    <recommendedName>
        <fullName evidence="8">Cytidylate kinase</fullName>
        <shortName evidence="8">CK</shortName>
        <ecNumber evidence="8">2.7.4.25</ecNumber>
    </recommendedName>
    <alternativeName>
        <fullName evidence="8">Cytidine monophosphate kinase</fullName>
        <shortName evidence="8">CMP kinase</shortName>
    </alternativeName>
</protein>
<organism evidence="10 11">
    <name type="scientific">Silvanigrella paludirubra</name>
    <dbReference type="NCBI Taxonomy" id="2499159"/>
    <lineage>
        <taxon>Bacteria</taxon>
        <taxon>Pseudomonadati</taxon>
        <taxon>Bdellovibrionota</taxon>
        <taxon>Oligoflexia</taxon>
        <taxon>Silvanigrellales</taxon>
        <taxon>Silvanigrellaceae</taxon>
        <taxon>Silvanigrella</taxon>
    </lineage>
</organism>
<feature type="binding site" evidence="8">
    <location>
        <begin position="19"/>
        <end position="27"/>
    </location>
    <ligand>
        <name>ATP</name>
        <dbReference type="ChEBI" id="CHEBI:30616"/>
    </ligand>
</feature>
<keyword evidence="8" id="KW-0963">Cytoplasm</keyword>
<evidence type="ECO:0000256" key="3">
    <source>
        <dbReference type="ARBA" id="ARBA00022741"/>
    </source>
</evidence>
<name>A0A6N6VUC4_9BACT</name>
<keyword evidence="3 8" id="KW-0547">Nucleotide-binding</keyword>
<dbReference type="CDD" id="cd02020">
    <property type="entry name" value="CMPK"/>
    <property type="match status" value="1"/>
</dbReference>
<evidence type="ECO:0000256" key="8">
    <source>
        <dbReference type="HAMAP-Rule" id="MF_00238"/>
    </source>
</evidence>
<evidence type="ECO:0000256" key="7">
    <source>
        <dbReference type="ARBA" id="ARBA00048478"/>
    </source>
</evidence>
<dbReference type="GO" id="GO:0036431">
    <property type="term" value="F:dCMP kinase activity"/>
    <property type="evidence" value="ECO:0007669"/>
    <property type="project" value="InterPro"/>
</dbReference>
<comment type="catalytic activity">
    <reaction evidence="7 8">
        <text>CMP + ATP = CDP + ADP</text>
        <dbReference type="Rhea" id="RHEA:11600"/>
        <dbReference type="ChEBI" id="CHEBI:30616"/>
        <dbReference type="ChEBI" id="CHEBI:58069"/>
        <dbReference type="ChEBI" id="CHEBI:60377"/>
        <dbReference type="ChEBI" id="CHEBI:456216"/>
        <dbReference type="EC" id="2.7.4.25"/>
    </reaction>
</comment>
<gene>
    <name evidence="8" type="primary">cmk</name>
    <name evidence="10" type="ORF">GCL60_08210</name>
</gene>
<dbReference type="GO" id="GO:0005829">
    <property type="term" value="C:cytosol"/>
    <property type="evidence" value="ECO:0007669"/>
    <property type="project" value="TreeGrafter"/>
</dbReference>
<sequence>MINPDFNLQEKLKVITIDGPAGSGKSTVAKIVAQNLGWIYVTTGAIYRTLALLFHESNIKVTDLENTERFISFITERYRQESNSGQVFIGERDITNEIKAPFVSELASILAQEDFVRKRLLPIQRKVVLNNNGAVVDGRDMGTVVFPDAPLKIFLTASVKERAERRLKELNQSGQKTDIKEILREIHERDERDLNRTFSPLKPALDAISLDSTKSSQEEIAKKILQFAVQKDLVISQSEF</sequence>
<dbReference type="Pfam" id="PF02224">
    <property type="entry name" value="Cytidylate_kin"/>
    <property type="match status" value="1"/>
</dbReference>
<dbReference type="GO" id="GO:0015949">
    <property type="term" value="P:nucleobase-containing small molecule interconversion"/>
    <property type="evidence" value="ECO:0007669"/>
    <property type="project" value="TreeGrafter"/>
</dbReference>
<dbReference type="InterPro" id="IPR011994">
    <property type="entry name" value="Cytidylate_kinase_dom"/>
</dbReference>
<evidence type="ECO:0000256" key="4">
    <source>
        <dbReference type="ARBA" id="ARBA00022777"/>
    </source>
</evidence>
<keyword evidence="2 8" id="KW-0808">Transferase</keyword>
<dbReference type="GO" id="GO:0006220">
    <property type="term" value="P:pyrimidine nucleotide metabolic process"/>
    <property type="evidence" value="ECO:0007669"/>
    <property type="project" value="UniProtKB-UniRule"/>
</dbReference>
<dbReference type="GO" id="GO:0005524">
    <property type="term" value="F:ATP binding"/>
    <property type="evidence" value="ECO:0007669"/>
    <property type="project" value="UniProtKB-UniRule"/>
</dbReference>
<feature type="domain" description="Cytidylate kinase" evidence="9">
    <location>
        <begin position="15"/>
        <end position="227"/>
    </location>
</feature>
<comment type="subcellular location">
    <subcellularLocation>
        <location evidence="8">Cytoplasm</location>
    </subcellularLocation>
</comment>
<dbReference type="NCBIfam" id="TIGR00017">
    <property type="entry name" value="cmk"/>
    <property type="match status" value="1"/>
</dbReference>
<dbReference type="InterPro" id="IPR027417">
    <property type="entry name" value="P-loop_NTPase"/>
</dbReference>
<dbReference type="SUPFAM" id="SSF52540">
    <property type="entry name" value="P-loop containing nucleoside triphosphate hydrolases"/>
    <property type="match status" value="1"/>
</dbReference>
<dbReference type="InterPro" id="IPR003136">
    <property type="entry name" value="Cytidylate_kin"/>
</dbReference>
<evidence type="ECO:0000256" key="2">
    <source>
        <dbReference type="ARBA" id="ARBA00022679"/>
    </source>
</evidence>
<dbReference type="PANTHER" id="PTHR21299">
    <property type="entry name" value="CYTIDYLATE KINASE/PANTOATE-BETA-ALANINE LIGASE"/>
    <property type="match status" value="1"/>
</dbReference>
<dbReference type="Proteomes" id="UP000437748">
    <property type="component" value="Unassembled WGS sequence"/>
</dbReference>
<comment type="catalytic activity">
    <reaction evidence="6 8">
        <text>dCMP + ATP = dCDP + ADP</text>
        <dbReference type="Rhea" id="RHEA:25094"/>
        <dbReference type="ChEBI" id="CHEBI:30616"/>
        <dbReference type="ChEBI" id="CHEBI:57566"/>
        <dbReference type="ChEBI" id="CHEBI:58593"/>
        <dbReference type="ChEBI" id="CHEBI:456216"/>
        <dbReference type="EC" id="2.7.4.25"/>
    </reaction>
</comment>
<keyword evidence="11" id="KW-1185">Reference proteome</keyword>
<dbReference type="EC" id="2.7.4.25" evidence="8"/>